<reference evidence="1" key="1">
    <citation type="submission" date="2021-05" db="EMBL/GenBank/DDBJ databases">
        <authorList>
            <person name="Pan Q."/>
            <person name="Jouanno E."/>
            <person name="Zahm M."/>
            <person name="Klopp C."/>
            <person name="Cabau C."/>
            <person name="Louis A."/>
            <person name="Berthelot C."/>
            <person name="Parey E."/>
            <person name="Roest Crollius H."/>
            <person name="Montfort J."/>
            <person name="Robinson-Rechavi M."/>
            <person name="Bouchez O."/>
            <person name="Lampietro C."/>
            <person name="Lopez Roques C."/>
            <person name="Donnadieu C."/>
            <person name="Postlethwait J."/>
            <person name="Bobe J."/>
            <person name="Dillon D."/>
            <person name="Chandos A."/>
            <person name="von Hippel F."/>
            <person name="Guiguen Y."/>
        </authorList>
    </citation>
    <scope>NUCLEOTIDE SEQUENCE</scope>
    <source>
        <strain evidence="1">YG-Jan2019</strain>
    </source>
</reference>
<name>A0ACC2FDM7_DALPE</name>
<gene>
    <name evidence="1" type="ORF">DPEC_G00304530</name>
</gene>
<organism evidence="1 2">
    <name type="scientific">Dallia pectoralis</name>
    <name type="common">Alaska blackfish</name>
    <dbReference type="NCBI Taxonomy" id="75939"/>
    <lineage>
        <taxon>Eukaryota</taxon>
        <taxon>Metazoa</taxon>
        <taxon>Chordata</taxon>
        <taxon>Craniata</taxon>
        <taxon>Vertebrata</taxon>
        <taxon>Euteleostomi</taxon>
        <taxon>Actinopterygii</taxon>
        <taxon>Neopterygii</taxon>
        <taxon>Teleostei</taxon>
        <taxon>Protacanthopterygii</taxon>
        <taxon>Esociformes</taxon>
        <taxon>Umbridae</taxon>
        <taxon>Dallia</taxon>
    </lineage>
</organism>
<proteinExistence type="predicted"/>
<evidence type="ECO:0000313" key="2">
    <source>
        <dbReference type="Proteomes" id="UP001157502"/>
    </source>
</evidence>
<dbReference type="Proteomes" id="UP001157502">
    <property type="component" value="Chromosome 29"/>
</dbReference>
<dbReference type="EMBL" id="CM055756">
    <property type="protein sequence ID" value="KAJ7989437.1"/>
    <property type="molecule type" value="Genomic_DNA"/>
</dbReference>
<evidence type="ECO:0000313" key="1">
    <source>
        <dbReference type="EMBL" id="KAJ7989437.1"/>
    </source>
</evidence>
<sequence length="115" mass="12548">MRSKTFPENKPCEWGTNQENWRSRPLSIPFGSPLPATHSAKAKGQIGPTSARAEARACKWAGLHSLSVSISLFPCAWSTQGAVQSGGEHQSRLHTSLIPNKHAAHLPGEEREDRP</sequence>
<protein>
    <submittedName>
        <fullName evidence="1">Uncharacterized protein</fullName>
    </submittedName>
</protein>
<keyword evidence="2" id="KW-1185">Reference proteome</keyword>
<accession>A0ACC2FDM7</accession>
<comment type="caution">
    <text evidence="1">The sequence shown here is derived from an EMBL/GenBank/DDBJ whole genome shotgun (WGS) entry which is preliminary data.</text>
</comment>